<keyword evidence="7 12" id="KW-0378">Hydrolase</keyword>
<dbReference type="CDD" id="cd07336">
    <property type="entry name" value="M48B_HtpX_like"/>
    <property type="match status" value="1"/>
</dbReference>
<evidence type="ECO:0000256" key="11">
    <source>
        <dbReference type="ARBA" id="ARBA00023136"/>
    </source>
</evidence>
<dbReference type="Pfam" id="PF01435">
    <property type="entry name" value="Peptidase_M48"/>
    <property type="match status" value="1"/>
</dbReference>
<keyword evidence="9 12" id="KW-1133">Transmembrane helix</keyword>
<proteinExistence type="inferred from homology"/>
<comment type="subcellular location">
    <subcellularLocation>
        <location evidence="1 12">Cell membrane</location>
        <topology evidence="1 12">Multi-pass membrane protein</topology>
    </subcellularLocation>
</comment>
<feature type="transmembrane region" description="Helical" evidence="12">
    <location>
        <begin position="7"/>
        <end position="24"/>
    </location>
</feature>
<name>A0A2J6WGX6_9BACT</name>
<accession>A0A2J6WGX6</accession>
<feature type="transmembrane region" description="Helical" evidence="12">
    <location>
        <begin position="30"/>
        <end position="47"/>
    </location>
</feature>
<feature type="binding site" evidence="12">
    <location>
        <position position="134"/>
    </location>
    <ligand>
        <name>Zn(2+)</name>
        <dbReference type="ChEBI" id="CHEBI:29105"/>
        <note>catalytic</note>
    </ligand>
</feature>
<dbReference type="NCBIfam" id="NF002826">
    <property type="entry name" value="PRK03001.1"/>
    <property type="match status" value="1"/>
</dbReference>
<dbReference type="PANTHER" id="PTHR43221">
    <property type="entry name" value="PROTEASE HTPX"/>
    <property type="match status" value="1"/>
</dbReference>
<evidence type="ECO:0000313" key="14">
    <source>
        <dbReference type="EMBL" id="PMP69617.1"/>
    </source>
</evidence>
<keyword evidence="4 12" id="KW-0645">Protease</keyword>
<dbReference type="EC" id="3.4.24.-" evidence="12"/>
<dbReference type="InterPro" id="IPR050083">
    <property type="entry name" value="HtpX_protease"/>
</dbReference>
<dbReference type="InterPro" id="IPR001915">
    <property type="entry name" value="Peptidase_M48"/>
</dbReference>
<evidence type="ECO:0000256" key="2">
    <source>
        <dbReference type="ARBA" id="ARBA00009779"/>
    </source>
</evidence>
<keyword evidence="5 12" id="KW-0812">Transmembrane</keyword>
<evidence type="ECO:0000313" key="15">
    <source>
        <dbReference type="Proteomes" id="UP000242288"/>
    </source>
</evidence>
<feature type="binding site" evidence="12">
    <location>
        <position position="130"/>
    </location>
    <ligand>
        <name>Zn(2+)</name>
        <dbReference type="ChEBI" id="CHEBI:29105"/>
        <note>catalytic</note>
    </ligand>
</feature>
<dbReference type="HAMAP" id="MF_00188">
    <property type="entry name" value="Pept_M48_protease_HtpX"/>
    <property type="match status" value="1"/>
</dbReference>
<dbReference type="AlphaFoldDB" id="A0A2J6WGX6"/>
<evidence type="ECO:0000259" key="13">
    <source>
        <dbReference type="Pfam" id="PF01435"/>
    </source>
</evidence>
<dbReference type="PANTHER" id="PTHR43221:SF1">
    <property type="entry name" value="PROTEASE HTPX"/>
    <property type="match status" value="1"/>
</dbReference>
<keyword evidence="10 12" id="KW-0482">Metalloprotease</keyword>
<evidence type="ECO:0000256" key="6">
    <source>
        <dbReference type="ARBA" id="ARBA00022723"/>
    </source>
</evidence>
<evidence type="ECO:0000256" key="7">
    <source>
        <dbReference type="ARBA" id="ARBA00022801"/>
    </source>
</evidence>
<keyword evidence="3 12" id="KW-1003">Cell membrane</keyword>
<evidence type="ECO:0000256" key="9">
    <source>
        <dbReference type="ARBA" id="ARBA00022989"/>
    </source>
</evidence>
<keyword evidence="6 12" id="KW-0479">Metal-binding</keyword>
<keyword evidence="8 12" id="KW-0862">Zinc</keyword>
<evidence type="ECO:0000256" key="5">
    <source>
        <dbReference type="ARBA" id="ARBA00022692"/>
    </source>
</evidence>
<protein>
    <recommendedName>
        <fullName evidence="12">Protease HtpX homolog</fullName>
        <ecNumber evidence="12">3.4.24.-</ecNumber>
    </recommendedName>
</protein>
<comment type="similarity">
    <text evidence="2 12">Belongs to the peptidase M48B family.</text>
</comment>
<evidence type="ECO:0000256" key="12">
    <source>
        <dbReference type="HAMAP-Rule" id="MF_00188"/>
    </source>
</evidence>
<feature type="transmembrane region" description="Helical" evidence="12">
    <location>
        <begin position="181"/>
        <end position="201"/>
    </location>
</feature>
<evidence type="ECO:0000256" key="8">
    <source>
        <dbReference type="ARBA" id="ARBA00022833"/>
    </source>
</evidence>
<evidence type="ECO:0000256" key="4">
    <source>
        <dbReference type="ARBA" id="ARBA00022670"/>
    </source>
</evidence>
<sequence>MNTLKTMVLMVFLTVFFIFVGSVIGGKHGATIALIMAFGMNFFAYFFSHKVVLAMYGAKEVTEAEAPELYSIVRRLSQRAGLPMPKVYIIDSEQPNAFATGRSPKHGVVAVTTGIMRILSREELEGVIGHELSHIKHRDILIGTIAATIAGAISYLAQMAQWALIFGGYHDDDKEGGSHPIVTLLMLIIAPLVAMIIQLAISRAREYEADAGGARLTGNPLYLANALRKLHYASQAIPMDANPGTAHMFIVNPLSGRSLMKLFSTHPPIEERIARLEAMAKGLY</sequence>
<dbReference type="Gene3D" id="3.30.2010.10">
    <property type="entry name" value="Metalloproteases ('zincins'), catalytic domain"/>
    <property type="match status" value="1"/>
</dbReference>
<keyword evidence="11 12" id="KW-0472">Membrane</keyword>
<comment type="cofactor">
    <cofactor evidence="12">
        <name>Zn(2+)</name>
        <dbReference type="ChEBI" id="CHEBI:29105"/>
    </cofactor>
    <text evidence="12">Binds 1 zinc ion per subunit.</text>
</comment>
<evidence type="ECO:0000256" key="10">
    <source>
        <dbReference type="ARBA" id="ARBA00023049"/>
    </source>
</evidence>
<comment type="caution">
    <text evidence="14">The sequence shown here is derived from an EMBL/GenBank/DDBJ whole genome shotgun (WGS) entry which is preliminary data.</text>
</comment>
<dbReference type="Proteomes" id="UP000242288">
    <property type="component" value="Unassembled WGS sequence"/>
</dbReference>
<evidence type="ECO:0000256" key="1">
    <source>
        <dbReference type="ARBA" id="ARBA00004651"/>
    </source>
</evidence>
<dbReference type="GO" id="GO:0008270">
    <property type="term" value="F:zinc ion binding"/>
    <property type="evidence" value="ECO:0007669"/>
    <property type="project" value="UniProtKB-UniRule"/>
</dbReference>
<dbReference type="InterPro" id="IPR022919">
    <property type="entry name" value="Pept_M48_protease_HtpX"/>
</dbReference>
<feature type="active site" evidence="12">
    <location>
        <position position="131"/>
    </location>
</feature>
<evidence type="ECO:0000256" key="3">
    <source>
        <dbReference type="ARBA" id="ARBA00022475"/>
    </source>
</evidence>
<dbReference type="EMBL" id="PNIO01000057">
    <property type="protein sequence ID" value="PMP69617.1"/>
    <property type="molecule type" value="Genomic_DNA"/>
</dbReference>
<dbReference type="GO" id="GO:0006508">
    <property type="term" value="P:proteolysis"/>
    <property type="evidence" value="ECO:0007669"/>
    <property type="project" value="UniProtKB-KW"/>
</dbReference>
<organism evidence="14 15">
    <name type="scientific">Thermodesulfovibrio aggregans</name>
    <dbReference type="NCBI Taxonomy" id="86166"/>
    <lineage>
        <taxon>Bacteria</taxon>
        <taxon>Pseudomonadati</taxon>
        <taxon>Nitrospirota</taxon>
        <taxon>Thermodesulfovibrionia</taxon>
        <taxon>Thermodesulfovibrionales</taxon>
        <taxon>Thermodesulfovibrionaceae</taxon>
        <taxon>Thermodesulfovibrio</taxon>
    </lineage>
</organism>
<reference evidence="14 15" key="1">
    <citation type="submission" date="2018-01" db="EMBL/GenBank/DDBJ databases">
        <title>Metagenomic assembled genomes from two thermal pools in the Uzon Caldera, Kamchatka, Russia.</title>
        <authorList>
            <person name="Wilkins L."/>
            <person name="Ettinger C."/>
        </authorList>
    </citation>
    <scope>NUCLEOTIDE SEQUENCE [LARGE SCALE GENOMIC DNA]</scope>
    <source>
        <strain evidence="14">ZAV-04</strain>
    </source>
</reference>
<dbReference type="GO" id="GO:0004222">
    <property type="term" value="F:metalloendopeptidase activity"/>
    <property type="evidence" value="ECO:0007669"/>
    <property type="project" value="UniProtKB-UniRule"/>
</dbReference>
<feature type="binding site" evidence="12">
    <location>
        <position position="206"/>
    </location>
    <ligand>
        <name>Zn(2+)</name>
        <dbReference type="ChEBI" id="CHEBI:29105"/>
        <note>catalytic</note>
    </ligand>
</feature>
<dbReference type="GO" id="GO:0005886">
    <property type="term" value="C:plasma membrane"/>
    <property type="evidence" value="ECO:0007669"/>
    <property type="project" value="UniProtKB-SubCell"/>
</dbReference>
<gene>
    <name evidence="12" type="primary">htpX</name>
    <name evidence="14" type="ORF">C0186_06465</name>
</gene>
<feature type="domain" description="Peptidase M48" evidence="13">
    <location>
        <begin position="64"/>
        <end position="279"/>
    </location>
</feature>
<feature type="transmembrane region" description="Helical" evidence="12">
    <location>
        <begin position="140"/>
        <end position="161"/>
    </location>
</feature>